<dbReference type="EMBL" id="DF977501">
    <property type="protein sequence ID" value="GAP91162.2"/>
    <property type="molecule type" value="Genomic_DNA"/>
</dbReference>
<dbReference type="OMA" id="WTTPDNG"/>
<evidence type="ECO:0000256" key="4">
    <source>
        <dbReference type="ARBA" id="ARBA00029454"/>
    </source>
</evidence>
<dbReference type="InterPro" id="IPR042099">
    <property type="entry name" value="ANL_N_sf"/>
</dbReference>
<dbReference type="GO" id="GO:0031177">
    <property type="term" value="F:phosphopantetheine binding"/>
    <property type="evidence" value="ECO:0007669"/>
    <property type="project" value="TreeGrafter"/>
</dbReference>
<protein>
    <submittedName>
        <fullName evidence="6">Putative nonribosomal peptide synthase-like protein</fullName>
    </submittedName>
</protein>
<keyword evidence="1" id="KW-0596">Phosphopantetheine</keyword>
<dbReference type="InterPro" id="IPR036736">
    <property type="entry name" value="ACP-like_sf"/>
</dbReference>
<dbReference type="InterPro" id="IPR023213">
    <property type="entry name" value="CAT-like_dom_sf"/>
</dbReference>
<dbReference type="Pfam" id="PF00501">
    <property type="entry name" value="AMP-binding"/>
    <property type="match status" value="1"/>
</dbReference>
<feature type="domain" description="Carrier" evidence="5">
    <location>
        <begin position="1022"/>
        <end position="1097"/>
    </location>
</feature>
<proteinExistence type="inferred from homology"/>
<dbReference type="GO" id="GO:0043041">
    <property type="term" value="P:amino acid activation for nonribosomal peptide biosynthetic process"/>
    <property type="evidence" value="ECO:0007669"/>
    <property type="project" value="TreeGrafter"/>
</dbReference>
<dbReference type="Gene3D" id="3.30.559.10">
    <property type="entry name" value="Chloramphenicol acetyltransferase-like domain"/>
    <property type="match status" value="2"/>
</dbReference>
<dbReference type="CDD" id="cd19537">
    <property type="entry name" value="C_NRPS-like"/>
    <property type="match status" value="1"/>
</dbReference>
<dbReference type="Gene3D" id="3.40.50.12780">
    <property type="entry name" value="N-terminal domain of ligase-like"/>
    <property type="match status" value="1"/>
</dbReference>
<keyword evidence="2" id="KW-0597">Phosphoprotein</keyword>
<dbReference type="SUPFAM" id="SSF52777">
    <property type="entry name" value="CoA-dependent acyltransferases"/>
    <property type="match status" value="4"/>
</dbReference>
<dbReference type="PANTHER" id="PTHR45527:SF11">
    <property type="entry name" value="NONRIBOSOMAL PEPTIDE SYNTHETASE 5"/>
    <property type="match status" value="1"/>
</dbReference>
<keyword evidence="3" id="KW-0436">Ligase</keyword>
<dbReference type="SUPFAM" id="SSF47336">
    <property type="entry name" value="ACP-like"/>
    <property type="match status" value="1"/>
</dbReference>
<dbReference type="InterPro" id="IPR001242">
    <property type="entry name" value="Condensation_dom"/>
</dbReference>
<dbReference type="InterPro" id="IPR045851">
    <property type="entry name" value="AMP-bd_C_sf"/>
</dbReference>
<dbReference type="PROSITE" id="PS50075">
    <property type="entry name" value="CARRIER"/>
    <property type="match status" value="2"/>
</dbReference>
<evidence type="ECO:0000256" key="3">
    <source>
        <dbReference type="ARBA" id="ARBA00022598"/>
    </source>
</evidence>
<dbReference type="InterPro" id="IPR000873">
    <property type="entry name" value="AMP-dep_synth/lig_dom"/>
</dbReference>
<dbReference type="GO" id="GO:0005737">
    <property type="term" value="C:cytoplasm"/>
    <property type="evidence" value="ECO:0007669"/>
    <property type="project" value="TreeGrafter"/>
</dbReference>
<dbReference type="PROSITE" id="PS00455">
    <property type="entry name" value="AMP_BINDING"/>
    <property type="match status" value="1"/>
</dbReference>
<dbReference type="GO" id="GO:0016874">
    <property type="term" value="F:ligase activity"/>
    <property type="evidence" value="ECO:0007669"/>
    <property type="project" value="UniProtKB-KW"/>
</dbReference>
<sequence length="1573" mass="174524">MEPQSQIAGVSIIIKITPTVLGLGVNDINAIAGANTFVKLGGDSLAAILVAAECRKNDISIPASVFLRSSSLKEAITMAKNSAQLLHIHPTGLPTPPLTPYLLPSHLPETLITAFSSHLETSSHEHPSVSSSYNTEITTPDSEASLSCYNGRKIISAKYLLDRIKVVELTEPQLLLLQETSNNQKRNIVTIHKAYTNKWDAKFVSNIWTNTILAEPVFRDTIVDLNIPPHQLLTQTILHVETEEEFQREFHNSFLVNGHLSHLTVIQLSSSSVAVVWRIHHAFIDGFSARLLHDKISRNLLTGELTSVPGPSFKDTVHVLGRLRNERREATRRFWDSKRAQFTHAVGELCLSPQRIHRESTPQQCITIQLPEAKLASARARTGYTNTVYCAAAWALTLGKFMDTDQVYFGMVMSGRDLPIPDPHRLDMQSGVPLNLVIQDQSRIQIFYSTAHYFEEDMDNVWSVFQNGMNYLLQDDDERLLAPVIQKELIPREMEQAIRKWSNCGSFETLDKSKGDDLVTLFEGVVARQPTSVAITRGHGQDISYDDFDQAAAAVARELGWVKPNEPVCVYASRSVNWLAAIFGILKAGGVYTPLDPSAPASVRQENFVRSGARAILFPSGASISVDTTVVGCLTLNVDHVLKKNKTASRQDCPTTSYPVRRIARPDNLAYICFTSGSTGQPKAVQCTHKGLVAFQRDYLVRLCAEKGVMIAQTMSPVFDGSIHEIFSALTYGATLRLAPDDAQDHPLAHLQDCDSAILTPSIANALDPDQYPRLRNVYLVGEAVPRSVADAWTKNHCVYNMYGPTEGTCGATSKQLARNKPITLGRANPSSRVYILDRNQRLLPPGAVGELYLAGIQVSNGYVNLPSENAKRFHFDTISPETRQKMYKTGDYAYRDSATGEIHIVGRKDRQIKLRGFRLDLDDLETRIIKAIPNCRSAAICRRDDYLVAAYQRPSAPRKMLSELDIKALIRDALPPYAMPRRIIALSELPLTAAGKLDHKRIEQINNIRVVESQTQQGGMTTTEMMIVRAVRDLMNLDSSIRIDRDSDITALGGHSIVQLQLASRISSLIRRRFGVTGVINNPIISHLAASVDEVLKGEVAVNQHEWAQSSCLGDIRAAAPSEANNVSPIEGVWFSRYQQHLGTSSFNVSHVSELSGRFDQHSALVSAWTMVLARHAILRSRFRSSTTAHGGVERFYASEPPKAIYLESFDFGAVINTEFSLETDHPIRVLVSKRHMVVCVSHIICDYSALSQLFKEFLAAYYHNKRVKTSLSTLQRRCEDMIWWNVDIDHVTITFCRSYLSGIDFKKLPPYMKKARVSHDGESRMFRLSKDAMHNLETISRSLHLTMHQIVLGMISLPVPRKTRGGHEHNWAVFATTADPSSETVKIGRKLGDASVADFLLAVQDSARSALGHGLTWTSLMSILSSSDDENLRSAAATPSPNHPLFDAMVTFHERSTASEVSSLVDGAITGVEPLVSWADGAKFGIMFEFAALGSSVVTLRIEYDTSVFSAEEVLVMSERIDAGLEYLRQHITSSMKMKDLEDSLLHIGGVTNRKNRVESIDFGTRLATLS</sequence>
<dbReference type="InterPro" id="IPR009081">
    <property type="entry name" value="PP-bd_ACP"/>
</dbReference>
<accession>A0A1W2TRN2</accession>
<evidence type="ECO:0000313" key="7">
    <source>
        <dbReference type="Proteomes" id="UP000054516"/>
    </source>
</evidence>
<dbReference type="STRING" id="77044.A0A1W2TRN2"/>
<dbReference type="InterPro" id="IPR006162">
    <property type="entry name" value="Ppantetheine_attach_site"/>
</dbReference>
<evidence type="ECO:0000313" key="6">
    <source>
        <dbReference type="EMBL" id="GAP91162.2"/>
    </source>
</evidence>
<reference evidence="6" key="1">
    <citation type="submission" date="2016-03" db="EMBL/GenBank/DDBJ databases">
        <title>Draft genome sequence of Rosellinia necatrix.</title>
        <authorList>
            <person name="Kanematsu S."/>
        </authorList>
    </citation>
    <scope>NUCLEOTIDE SEQUENCE [LARGE SCALE GENOMIC DNA]</scope>
    <source>
        <strain evidence="6">W97</strain>
    </source>
</reference>
<gene>
    <name evidence="6" type="ORF">SAMD00023353_5600590</name>
</gene>
<dbReference type="Gene3D" id="1.10.1200.10">
    <property type="entry name" value="ACP-like"/>
    <property type="match status" value="1"/>
</dbReference>
<dbReference type="InterPro" id="IPR020845">
    <property type="entry name" value="AMP-binding_CS"/>
</dbReference>
<comment type="similarity">
    <text evidence="4">Belongs to the NRP synthetase family.</text>
</comment>
<dbReference type="PROSITE" id="PS00012">
    <property type="entry name" value="PHOSPHOPANTETHEINE"/>
    <property type="match status" value="1"/>
</dbReference>
<dbReference type="GO" id="GO:0044550">
    <property type="term" value="P:secondary metabolite biosynthetic process"/>
    <property type="evidence" value="ECO:0007669"/>
    <property type="project" value="TreeGrafter"/>
</dbReference>
<evidence type="ECO:0000256" key="1">
    <source>
        <dbReference type="ARBA" id="ARBA00022450"/>
    </source>
</evidence>
<dbReference type="PANTHER" id="PTHR45527">
    <property type="entry name" value="NONRIBOSOMAL PEPTIDE SYNTHETASE"/>
    <property type="match status" value="1"/>
</dbReference>
<dbReference type="Proteomes" id="UP000054516">
    <property type="component" value="Unassembled WGS sequence"/>
</dbReference>
<dbReference type="SUPFAM" id="SSF56801">
    <property type="entry name" value="Acetyl-CoA synthetase-like"/>
    <property type="match status" value="1"/>
</dbReference>
<name>A0A1W2TRN2_ROSNE</name>
<dbReference type="Pfam" id="PF00668">
    <property type="entry name" value="Condensation"/>
    <property type="match status" value="1"/>
</dbReference>
<evidence type="ECO:0000259" key="5">
    <source>
        <dbReference type="PROSITE" id="PS50075"/>
    </source>
</evidence>
<dbReference type="Pfam" id="PF00550">
    <property type="entry name" value="PP-binding"/>
    <property type="match status" value="1"/>
</dbReference>
<keyword evidence="7" id="KW-1185">Reference proteome</keyword>
<feature type="domain" description="Carrier" evidence="5">
    <location>
        <begin position="4"/>
        <end position="83"/>
    </location>
</feature>
<dbReference type="OrthoDB" id="416786at2759"/>
<organism evidence="6">
    <name type="scientific">Rosellinia necatrix</name>
    <name type="common">White root-rot fungus</name>
    <dbReference type="NCBI Taxonomy" id="77044"/>
    <lineage>
        <taxon>Eukaryota</taxon>
        <taxon>Fungi</taxon>
        <taxon>Dikarya</taxon>
        <taxon>Ascomycota</taxon>
        <taxon>Pezizomycotina</taxon>
        <taxon>Sordariomycetes</taxon>
        <taxon>Xylariomycetidae</taxon>
        <taxon>Xylariales</taxon>
        <taxon>Xylariaceae</taxon>
        <taxon>Rosellinia</taxon>
    </lineage>
</organism>
<evidence type="ECO:0000256" key="2">
    <source>
        <dbReference type="ARBA" id="ARBA00022553"/>
    </source>
</evidence>
<dbReference type="Gene3D" id="3.30.300.30">
    <property type="match status" value="1"/>
</dbReference>
<dbReference type="Gene3D" id="3.30.559.30">
    <property type="entry name" value="Nonribosomal peptide synthetase, condensation domain"/>
    <property type="match status" value="3"/>
</dbReference>